<dbReference type="WBParaSite" id="nRc.2.0.1.t46687-RA">
    <property type="protein sequence ID" value="nRc.2.0.1.t46687-RA"/>
    <property type="gene ID" value="nRc.2.0.1.g46687"/>
</dbReference>
<dbReference type="GO" id="GO:0016042">
    <property type="term" value="P:lipid catabolic process"/>
    <property type="evidence" value="ECO:0007669"/>
    <property type="project" value="UniProtKB-KW"/>
</dbReference>
<evidence type="ECO:0000256" key="4">
    <source>
        <dbReference type="ARBA" id="ARBA00023157"/>
    </source>
</evidence>
<dbReference type="InterPro" id="IPR029058">
    <property type="entry name" value="AB_hydrolase_fold"/>
</dbReference>
<dbReference type="SUPFAM" id="SSF53474">
    <property type="entry name" value="alpha/beta-Hydrolases"/>
    <property type="match status" value="1"/>
</dbReference>
<dbReference type="Gene3D" id="3.40.50.1820">
    <property type="entry name" value="alpha/beta hydrolase"/>
    <property type="match status" value="1"/>
</dbReference>
<dbReference type="PANTHER" id="PTHR11610:SF12">
    <property type="entry name" value="LIPASE MEMBER H"/>
    <property type="match status" value="1"/>
</dbReference>
<keyword evidence="5" id="KW-1185">Reference proteome</keyword>
<reference evidence="6" key="1">
    <citation type="submission" date="2022-11" db="UniProtKB">
        <authorList>
            <consortium name="WormBaseParasite"/>
        </authorList>
    </citation>
    <scope>IDENTIFICATION</scope>
</reference>
<evidence type="ECO:0000313" key="5">
    <source>
        <dbReference type="Proteomes" id="UP000887565"/>
    </source>
</evidence>
<evidence type="ECO:0000256" key="2">
    <source>
        <dbReference type="ARBA" id="ARBA00022963"/>
    </source>
</evidence>
<organism evidence="5 6">
    <name type="scientific">Romanomermis culicivorax</name>
    <name type="common">Nematode worm</name>
    <dbReference type="NCBI Taxonomy" id="13658"/>
    <lineage>
        <taxon>Eukaryota</taxon>
        <taxon>Metazoa</taxon>
        <taxon>Ecdysozoa</taxon>
        <taxon>Nematoda</taxon>
        <taxon>Enoplea</taxon>
        <taxon>Dorylaimia</taxon>
        <taxon>Mermithida</taxon>
        <taxon>Mermithoidea</taxon>
        <taxon>Mermithidae</taxon>
        <taxon>Romanomermis</taxon>
    </lineage>
</organism>
<sequence length="167" mass="18440">MKRVLDEMIAVEKVVLDQITLIGFSLGAHICGYVGSLFEGSLPRILGSFKKASCSHRLAPIILVDILKRSLSKSRIISSNVTSSSNDVCEFQTFECPNADQWKAGRCFQKCATVDHCPEPGLDFFFSTNNPPKILTRGIYFNTLAYKNDEDSVEFCGGSEFDVDVGN</sequence>
<dbReference type="GO" id="GO:0005615">
    <property type="term" value="C:extracellular space"/>
    <property type="evidence" value="ECO:0007669"/>
    <property type="project" value="TreeGrafter"/>
</dbReference>
<proteinExistence type="predicted"/>
<keyword evidence="4" id="KW-1015">Disulfide bond</keyword>
<name>A0A915L794_ROMCU</name>
<evidence type="ECO:0000256" key="1">
    <source>
        <dbReference type="ARBA" id="ARBA00022801"/>
    </source>
</evidence>
<keyword evidence="2" id="KW-0442">Lipid degradation</keyword>
<accession>A0A915L794</accession>
<dbReference type="GO" id="GO:0004620">
    <property type="term" value="F:phospholipase activity"/>
    <property type="evidence" value="ECO:0007669"/>
    <property type="project" value="TreeGrafter"/>
</dbReference>
<dbReference type="PANTHER" id="PTHR11610">
    <property type="entry name" value="LIPASE"/>
    <property type="match status" value="1"/>
</dbReference>
<evidence type="ECO:0000313" key="6">
    <source>
        <dbReference type="WBParaSite" id="nRc.2.0.1.t46687-RA"/>
    </source>
</evidence>
<keyword evidence="1" id="KW-0378">Hydrolase</keyword>
<protein>
    <submittedName>
        <fullName evidence="6">Lipase domain-containing protein</fullName>
    </submittedName>
</protein>
<dbReference type="InterPro" id="IPR000734">
    <property type="entry name" value="TAG_lipase"/>
</dbReference>
<dbReference type="AlphaFoldDB" id="A0A915L794"/>
<keyword evidence="3" id="KW-0443">Lipid metabolism</keyword>
<evidence type="ECO:0000256" key="3">
    <source>
        <dbReference type="ARBA" id="ARBA00023098"/>
    </source>
</evidence>
<dbReference type="Proteomes" id="UP000887565">
    <property type="component" value="Unplaced"/>
</dbReference>